<dbReference type="EMBL" id="LSMT01000572">
    <property type="protein sequence ID" value="PFX16135.1"/>
    <property type="molecule type" value="Genomic_DNA"/>
</dbReference>
<proteinExistence type="predicted"/>
<gene>
    <name evidence="1" type="ORF">AWC38_SpisGene19602</name>
</gene>
<evidence type="ECO:0008006" key="3">
    <source>
        <dbReference type="Google" id="ProtNLM"/>
    </source>
</evidence>
<dbReference type="PANTHER" id="PTHR47331:SF1">
    <property type="entry name" value="GAG-LIKE PROTEIN"/>
    <property type="match status" value="1"/>
</dbReference>
<comment type="caution">
    <text evidence="1">The sequence shown here is derived from an EMBL/GenBank/DDBJ whole genome shotgun (WGS) entry which is preliminary data.</text>
</comment>
<keyword evidence="2" id="KW-1185">Reference proteome</keyword>
<dbReference type="PANTHER" id="PTHR47331">
    <property type="entry name" value="PHD-TYPE DOMAIN-CONTAINING PROTEIN"/>
    <property type="match status" value="1"/>
</dbReference>
<evidence type="ECO:0000313" key="2">
    <source>
        <dbReference type="Proteomes" id="UP000225706"/>
    </source>
</evidence>
<dbReference type="InterPro" id="IPR036397">
    <property type="entry name" value="RNaseH_sf"/>
</dbReference>
<dbReference type="Gene3D" id="3.30.420.10">
    <property type="entry name" value="Ribonuclease H-like superfamily/Ribonuclease H"/>
    <property type="match status" value="1"/>
</dbReference>
<evidence type="ECO:0000313" key="1">
    <source>
        <dbReference type="EMBL" id="PFX16135.1"/>
    </source>
</evidence>
<dbReference type="Pfam" id="PF05380">
    <property type="entry name" value="Peptidase_A17"/>
    <property type="match status" value="1"/>
</dbReference>
<dbReference type="InterPro" id="IPR012337">
    <property type="entry name" value="RNaseH-like_sf"/>
</dbReference>
<protein>
    <recommendedName>
        <fullName evidence="3">Integrase catalytic domain-containing protein</fullName>
    </recommendedName>
</protein>
<reference evidence="2" key="1">
    <citation type="journal article" date="2017" name="bioRxiv">
        <title>Comparative analysis of the genomes of Stylophora pistillata and Acropora digitifera provides evidence for extensive differences between species of corals.</title>
        <authorList>
            <person name="Voolstra C.R."/>
            <person name="Li Y."/>
            <person name="Liew Y.J."/>
            <person name="Baumgarten S."/>
            <person name="Zoccola D."/>
            <person name="Flot J.-F."/>
            <person name="Tambutte S."/>
            <person name="Allemand D."/>
            <person name="Aranda M."/>
        </authorList>
    </citation>
    <scope>NUCLEOTIDE SEQUENCE [LARGE SCALE GENOMIC DNA]</scope>
</reference>
<dbReference type="SUPFAM" id="SSF53098">
    <property type="entry name" value="Ribonuclease H-like"/>
    <property type="match status" value="1"/>
</dbReference>
<dbReference type="Proteomes" id="UP000225706">
    <property type="component" value="Unassembled WGS sequence"/>
</dbReference>
<dbReference type="GO" id="GO:0003676">
    <property type="term" value="F:nucleic acid binding"/>
    <property type="evidence" value="ECO:0007669"/>
    <property type="project" value="InterPro"/>
</dbReference>
<dbReference type="OrthoDB" id="10066543at2759"/>
<dbReference type="InterPro" id="IPR008042">
    <property type="entry name" value="Retrotrans_Pao"/>
</dbReference>
<name>A0A2B4RIP7_STYPI</name>
<organism evidence="1 2">
    <name type="scientific">Stylophora pistillata</name>
    <name type="common">Smooth cauliflower coral</name>
    <dbReference type="NCBI Taxonomy" id="50429"/>
    <lineage>
        <taxon>Eukaryota</taxon>
        <taxon>Metazoa</taxon>
        <taxon>Cnidaria</taxon>
        <taxon>Anthozoa</taxon>
        <taxon>Hexacorallia</taxon>
        <taxon>Scleractinia</taxon>
        <taxon>Astrocoeniina</taxon>
        <taxon>Pocilloporidae</taxon>
        <taxon>Stylophora</taxon>
    </lineage>
</organism>
<sequence>MKIFRQPKTLGVVWIAETDVFTFNTRPPPTDLPLTKRNALKNVAPLFDPLGLVTPYTIRATILLQTMWTRELDWDEGIGRDLTEQVQQWFSELDHLKKVQVHRCLQPSTGPAETTIHTFIHTSKDAFGGVSYVRNTQLDGVMETRFIASKTKVAPLATMSIPRLELYVAVMGLRLAQSVSKTAVDYGRPFITIQGRGKERLKRWLRLFTCLASRAIHCEMAFGLDTDSCLNAFARMAYRRGLPQEVVSDRDTNFVSANRELKELVEKLDKVKICQRTANRGVTWIFNPPQAPHFGGAHEIMIKAAKKAIHAVLGEANVIDEELMTAFIGAESLLDSRRITYQTANPCDKTPLTPNHFLYGQVGDICP</sequence>
<dbReference type="STRING" id="50429.A0A2B4RIP7"/>
<accession>A0A2B4RIP7</accession>
<dbReference type="AlphaFoldDB" id="A0A2B4RIP7"/>